<reference evidence="2" key="1">
    <citation type="submission" date="2023-07" db="EMBL/GenBank/DDBJ databases">
        <title>Sorghum-associated microbial communities from plants grown in Nebraska, USA.</title>
        <authorList>
            <person name="Schachtman D."/>
        </authorList>
    </citation>
    <scope>NUCLEOTIDE SEQUENCE</scope>
    <source>
        <strain evidence="2">DS2360</strain>
    </source>
</reference>
<evidence type="ECO:0000313" key="2">
    <source>
        <dbReference type="EMBL" id="MDR6525125.1"/>
    </source>
</evidence>
<sequence>MRGAAITSKPYMEQAISGKHKLILFLKLCFIMKAYIEIIHHILWNNKISFYF</sequence>
<comment type="caution">
    <text evidence="2">The sequence shown here is derived from an EMBL/GenBank/DDBJ whole genome shotgun (WGS) entry which is preliminary data.</text>
</comment>
<keyword evidence="1" id="KW-0472">Membrane</keyword>
<dbReference type="EMBL" id="JAVDQY010000001">
    <property type="protein sequence ID" value="MDR6525125.1"/>
    <property type="molecule type" value="Genomic_DNA"/>
</dbReference>
<organism evidence="2 3">
    <name type="scientific">Chryseobacterium rhizosphaerae</name>
    <dbReference type="NCBI Taxonomy" id="395937"/>
    <lineage>
        <taxon>Bacteria</taxon>
        <taxon>Pseudomonadati</taxon>
        <taxon>Bacteroidota</taxon>
        <taxon>Flavobacteriia</taxon>
        <taxon>Flavobacteriales</taxon>
        <taxon>Weeksellaceae</taxon>
        <taxon>Chryseobacterium group</taxon>
        <taxon>Chryseobacterium</taxon>
    </lineage>
</organism>
<evidence type="ECO:0000313" key="3">
    <source>
        <dbReference type="Proteomes" id="UP001184861"/>
    </source>
</evidence>
<proteinExistence type="predicted"/>
<dbReference type="AlphaFoldDB" id="A0AAE4C2X5"/>
<keyword evidence="1" id="KW-0812">Transmembrane</keyword>
<dbReference type="Proteomes" id="UP001184861">
    <property type="component" value="Unassembled WGS sequence"/>
</dbReference>
<name>A0AAE4C2X5_9FLAO</name>
<keyword evidence="1" id="KW-1133">Transmembrane helix</keyword>
<evidence type="ECO:0000256" key="1">
    <source>
        <dbReference type="SAM" id="Phobius"/>
    </source>
</evidence>
<accession>A0AAE4C2X5</accession>
<gene>
    <name evidence="2" type="ORF">J2787_000495</name>
</gene>
<feature type="transmembrane region" description="Helical" evidence="1">
    <location>
        <begin position="21"/>
        <end position="43"/>
    </location>
</feature>
<protein>
    <submittedName>
        <fullName evidence="2">Uncharacterized protein</fullName>
    </submittedName>
</protein>